<proteinExistence type="predicted"/>
<dbReference type="EMBL" id="VOOS01000006">
    <property type="protein sequence ID" value="TXB63886.1"/>
    <property type="molecule type" value="Genomic_DNA"/>
</dbReference>
<dbReference type="AlphaFoldDB" id="A0A5C6RNK4"/>
<dbReference type="SUPFAM" id="SSF117070">
    <property type="entry name" value="LEA14-like"/>
    <property type="match status" value="1"/>
</dbReference>
<dbReference type="Gene3D" id="2.60.40.1820">
    <property type="match status" value="1"/>
</dbReference>
<comment type="caution">
    <text evidence="2">The sequence shown here is derived from an EMBL/GenBank/DDBJ whole genome shotgun (WGS) entry which is preliminary data.</text>
</comment>
<reference evidence="2 3" key="1">
    <citation type="submission" date="2019-08" db="EMBL/GenBank/DDBJ databases">
        <title>Genome of Vicingus serpentipes NCIMB 15042.</title>
        <authorList>
            <person name="Bowman J.P."/>
        </authorList>
    </citation>
    <scope>NUCLEOTIDE SEQUENCE [LARGE SCALE GENOMIC DNA]</scope>
    <source>
        <strain evidence="2 3">NCIMB 15042</strain>
    </source>
</reference>
<protein>
    <recommendedName>
        <fullName evidence="1">Late embryogenesis abundant protein LEA-2 subgroup domain-containing protein</fullName>
    </recommendedName>
</protein>
<accession>A0A5C6RNK4</accession>
<name>A0A5C6RNK4_9FLAO</name>
<dbReference type="Proteomes" id="UP000321721">
    <property type="component" value="Unassembled WGS sequence"/>
</dbReference>
<evidence type="ECO:0000259" key="1">
    <source>
        <dbReference type="Pfam" id="PF03168"/>
    </source>
</evidence>
<keyword evidence="3" id="KW-1185">Reference proteome</keyword>
<dbReference type="PROSITE" id="PS51257">
    <property type="entry name" value="PROKAR_LIPOPROTEIN"/>
    <property type="match status" value="1"/>
</dbReference>
<feature type="domain" description="Late embryogenesis abundant protein LEA-2 subgroup" evidence="1">
    <location>
        <begin position="51"/>
        <end position="148"/>
    </location>
</feature>
<sequence length="152" mass="17200">MNKIFSFLILLTLCFSLYSCIEYKEVEVIDVSDIRVKSLTTSAVEIEFKMQVNNPNNYKISVVDSDLELFIKNEKIGSAKIQDKIVLPKKSNKKHTIVVETGLSDMLSGAIPVLIGLMFDKNIELQVKGDIKARAKQLSKSFPVDFKERVEL</sequence>
<dbReference type="InterPro" id="IPR004864">
    <property type="entry name" value="LEA_2"/>
</dbReference>
<evidence type="ECO:0000313" key="3">
    <source>
        <dbReference type="Proteomes" id="UP000321721"/>
    </source>
</evidence>
<gene>
    <name evidence="2" type="ORF">FRY74_11560</name>
</gene>
<dbReference type="RefSeq" id="WP_147101780.1">
    <property type="nucleotide sequence ID" value="NZ_VOOS01000006.1"/>
</dbReference>
<organism evidence="2 3">
    <name type="scientific">Vicingus serpentipes</name>
    <dbReference type="NCBI Taxonomy" id="1926625"/>
    <lineage>
        <taxon>Bacteria</taxon>
        <taxon>Pseudomonadati</taxon>
        <taxon>Bacteroidota</taxon>
        <taxon>Flavobacteriia</taxon>
        <taxon>Flavobacteriales</taxon>
        <taxon>Vicingaceae</taxon>
        <taxon>Vicingus</taxon>
    </lineage>
</organism>
<dbReference type="Pfam" id="PF03168">
    <property type="entry name" value="LEA_2"/>
    <property type="match status" value="1"/>
</dbReference>
<evidence type="ECO:0000313" key="2">
    <source>
        <dbReference type="EMBL" id="TXB63886.1"/>
    </source>
</evidence>